<evidence type="ECO:0000313" key="7">
    <source>
        <dbReference type="Proteomes" id="UP000746584"/>
    </source>
</evidence>
<dbReference type="RefSeq" id="WP_022904487.1">
    <property type="nucleotide sequence ID" value="NZ_BMOI01000019.1"/>
</dbReference>
<dbReference type="InterPro" id="IPR050832">
    <property type="entry name" value="Bact_Acetyltransf"/>
</dbReference>
<keyword evidence="1 4" id="KW-0808">Transferase</keyword>
<accession>A0A8H9GCL2</accession>
<dbReference type="InterPro" id="IPR016181">
    <property type="entry name" value="Acyl_CoA_acyltransferase"/>
</dbReference>
<protein>
    <submittedName>
        <fullName evidence="4">N-acetyltransferase</fullName>
    </submittedName>
    <submittedName>
        <fullName evidence="5">Ribosomal protein S18 acetylase RimI-like enzyme</fullName>
    </submittedName>
</protein>
<feature type="domain" description="N-acetyltransferase" evidence="3">
    <location>
        <begin position="9"/>
        <end position="164"/>
    </location>
</feature>
<dbReference type="EMBL" id="JAFBCG010000001">
    <property type="protein sequence ID" value="MBM7802774.1"/>
    <property type="molecule type" value="Genomic_DNA"/>
</dbReference>
<evidence type="ECO:0000259" key="3">
    <source>
        <dbReference type="PROSITE" id="PS51186"/>
    </source>
</evidence>
<evidence type="ECO:0000313" key="6">
    <source>
        <dbReference type="Proteomes" id="UP000648535"/>
    </source>
</evidence>
<evidence type="ECO:0000313" key="5">
    <source>
        <dbReference type="EMBL" id="MBM7802774.1"/>
    </source>
</evidence>
<dbReference type="Pfam" id="PF13508">
    <property type="entry name" value="Acetyltransf_7"/>
    <property type="match status" value="1"/>
</dbReference>
<evidence type="ECO:0000256" key="1">
    <source>
        <dbReference type="ARBA" id="ARBA00022679"/>
    </source>
</evidence>
<organism evidence="4 6">
    <name type="scientific">Curtobacterium luteum</name>
    <dbReference type="NCBI Taxonomy" id="33881"/>
    <lineage>
        <taxon>Bacteria</taxon>
        <taxon>Bacillati</taxon>
        <taxon>Actinomycetota</taxon>
        <taxon>Actinomycetes</taxon>
        <taxon>Micrococcales</taxon>
        <taxon>Microbacteriaceae</taxon>
        <taxon>Curtobacterium</taxon>
    </lineage>
</organism>
<evidence type="ECO:0000256" key="2">
    <source>
        <dbReference type="ARBA" id="ARBA00023315"/>
    </source>
</evidence>
<gene>
    <name evidence="4" type="ORF">GCM10009769_32680</name>
    <name evidence="5" type="ORF">JOE58_002025</name>
</gene>
<keyword evidence="7" id="KW-1185">Reference proteome</keyword>
<reference evidence="4" key="1">
    <citation type="journal article" date="2014" name="Int. J. Syst. Evol. Microbiol.">
        <title>Complete genome sequence of Corynebacterium casei LMG S-19264T (=DSM 44701T), isolated from a smear-ripened cheese.</title>
        <authorList>
            <consortium name="US DOE Joint Genome Institute (JGI-PGF)"/>
            <person name="Walter F."/>
            <person name="Albersmeier A."/>
            <person name="Kalinowski J."/>
            <person name="Ruckert C."/>
        </authorList>
    </citation>
    <scope>NUCLEOTIDE SEQUENCE</scope>
    <source>
        <strain evidence="4">JCM 1480</strain>
    </source>
</reference>
<dbReference type="Proteomes" id="UP000648535">
    <property type="component" value="Unassembled WGS sequence"/>
</dbReference>
<dbReference type="InterPro" id="IPR000182">
    <property type="entry name" value="GNAT_dom"/>
</dbReference>
<dbReference type="PANTHER" id="PTHR43877">
    <property type="entry name" value="AMINOALKYLPHOSPHONATE N-ACETYLTRANSFERASE-RELATED-RELATED"/>
    <property type="match status" value="1"/>
</dbReference>
<dbReference type="AlphaFoldDB" id="A0A8H9GCL2"/>
<sequence length="164" mass="17813">MDGHNPRSIVIRPAEVVDVKGIAAVHATSWRETYGRFVVNPDTDPWFDVDRRIDMWRTNLEQGAFATFVAEDESGVIGFAATQETPGSDAVRPEELTMLYVLSRAHGGGAGQALLNAALGPRPASLWVAADNPRAHSFYRRNGFAADGTTSSFGPIETTVRLAR</sequence>
<evidence type="ECO:0000313" key="4">
    <source>
        <dbReference type="EMBL" id="GGL12172.1"/>
    </source>
</evidence>
<reference evidence="5 7" key="3">
    <citation type="submission" date="2021-01" db="EMBL/GenBank/DDBJ databases">
        <title>Sequencing the genomes of 1000 actinobacteria strains.</title>
        <authorList>
            <person name="Klenk H.-P."/>
        </authorList>
    </citation>
    <scope>NUCLEOTIDE SEQUENCE [LARGE SCALE GENOMIC DNA]</scope>
    <source>
        <strain evidence="5 7">DSM 20542</strain>
    </source>
</reference>
<keyword evidence="2" id="KW-0012">Acyltransferase</keyword>
<dbReference type="CDD" id="cd04301">
    <property type="entry name" value="NAT_SF"/>
    <property type="match status" value="1"/>
</dbReference>
<dbReference type="SUPFAM" id="SSF55729">
    <property type="entry name" value="Acyl-CoA N-acyltransferases (Nat)"/>
    <property type="match status" value="1"/>
</dbReference>
<dbReference type="Proteomes" id="UP000746584">
    <property type="component" value="Unassembled WGS sequence"/>
</dbReference>
<dbReference type="GO" id="GO:0016747">
    <property type="term" value="F:acyltransferase activity, transferring groups other than amino-acyl groups"/>
    <property type="evidence" value="ECO:0007669"/>
    <property type="project" value="InterPro"/>
</dbReference>
<name>A0A8H9GCL2_9MICO</name>
<dbReference type="PROSITE" id="PS51186">
    <property type="entry name" value="GNAT"/>
    <property type="match status" value="1"/>
</dbReference>
<dbReference type="EMBL" id="BMOI01000019">
    <property type="protein sequence ID" value="GGL12172.1"/>
    <property type="molecule type" value="Genomic_DNA"/>
</dbReference>
<comment type="caution">
    <text evidence="4">The sequence shown here is derived from an EMBL/GenBank/DDBJ whole genome shotgun (WGS) entry which is preliminary data.</text>
</comment>
<proteinExistence type="predicted"/>
<reference evidence="4" key="2">
    <citation type="submission" date="2020-09" db="EMBL/GenBank/DDBJ databases">
        <authorList>
            <person name="Sun Q."/>
            <person name="Ohkuma M."/>
        </authorList>
    </citation>
    <scope>NUCLEOTIDE SEQUENCE</scope>
    <source>
        <strain evidence="4">JCM 1480</strain>
    </source>
</reference>
<dbReference type="Gene3D" id="3.40.630.30">
    <property type="match status" value="1"/>
</dbReference>